<comment type="caution">
    <text evidence="7">The sequence shown here is derived from an EMBL/GenBank/DDBJ whole genome shotgun (WGS) entry which is preliminary data.</text>
</comment>
<feature type="transmembrane region" description="Helical" evidence="6">
    <location>
        <begin position="361"/>
        <end position="384"/>
    </location>
</feature>
<dbReference type="PANTHER" id="PTHR30250">
    <property type="entry name" value="PST FAMILY PREDICTED COLANIC ACID TRANSPORTER"/>
    <property type="match status" value="1"/>
</dbReference>
<keyword evidence="8" id="KW-1185">Reference proteome</keyword>
<keyword evidence="4 6" id="KW-1133">Transmembrane helix</keyword>
<comment type="subcellular location">
    <subcellularLocation>
        <location evidence="1">Cell membrane</location>
        <topology evidence="1">Multi-pass membrane protein</topology>
    </subcellularLocation>
</comment>
<feature type="transmembrane region" description="Helical" evidence="6">
    <location>
        <begin position="137"/>
        <end position="154"/>
    </location>
</feature>
<evidence type="ECO:0000313" key="7">
    <source>
        <dbReference type="EMBL" id="GAA5169139.1"/>
    </source>
</evidence>
<evidence type="ECO:0000256" key="5">
    <source>
        <dbReference type="ARBA" id="ARBA00023136"/>
    </source>
</evidence>
<gene>
    <name evidence="7" type="ORF">GCM10023321_64220</name>
</gene>
<evidence type="ECO:0000313" key="8">
    <source>
        <dbReference type="Proteomes" id="UP001428817"/>
    </source>
</evidence>
<dbReference type="InterPro" id="IPR050833">
    <property type="entry name" value="Poly_Biosynth_Transport"/>
</dbReference>
<feature type="transmembrane region" description="Helical" evidence="6">
    <location>
        <begin position="286"/>
        <end position="308"/>
    </location>
</feature>
<dbReference type="PANTHER" id="PTHR30250:SF11">
    <property type="entry name" value="O-ANTIGEN TRANSPORTER-RELATED"/>
    <property type="match status" value="1"/>
</dbReference>
<dbReference type="Proteomes" id="UP001428817">
    <property type="component" value="Unassembled WGS sequence"/>
</dbReference>
<accession>A0ABP9QXS8</accession>
<keyword evidence="2" id="KW-1003">Cell membrane</keyword>
<feature type="transmembrane region" description="Helical" evidence="6">
    <location>
        <begin position="166"/>
        <end position="191"/>
    </location>
</feature>
<reference evidence="8" key="1">
    <citation type="journal article" date="2019" name="Int. J. Syst. Evol. Microbiol.">
        <title>The Global Catalogue of Microorganisms (GCM) 10K type strain sequencing project: providing services to taxonomists for standard genome sequencing and annotation.</title>
        <authorList>
            <consortium name="The Broad Institute Genomics Platform"/>
            <consortium name="The Broad Institute Genome Sequencing Center for Infectious Disease"/>
            <person name="Wu L."/>
            <person name="Ma J."/>
        </authorList>
    </citation>
    <scope>NUCLEOTIDE SEQUENCE [LARGE SCALE GENOMIC DNA]</scope>
    <source>
        <strain evidence="8">JCM 18303</strain>
    </source>
</reference>
<evidence type="ECO:0000256" key="4">
    <source>
        <dbReference type="ARBA" id="ARBA00022989"/>
    </source>
</evidence>
<sequence>MPSFTLHVPFAAMADGRTGLLWARARTAAPVGGGLALVGLAAYVILALAGHTLTPRDYTAAAAMFLITSIVGPGVFAAVEQQTNHEVSGRLAAGARAAATMRAAGLVCAGLALLMVVVVVALSPVLVPRVFAGHDGLLAATVLALLGAAAAYLLRGVFAGQRRFRWYAGSLAAEGLGRLLPCLALVTFGAASADRFGFGYAMGCGLAALVTLPGLLRGRHPASKRLRADVAHGDLPPLRPMAAAVAWLAGASGLTLMLTNLAPVIVSSRLSDVAYEPSGHDLAASFVSLFMMSRIPLFLFAPVQAFLLPAVTSALARGDLAAARERVRTVLRAVFAVGVPGVVAAGLLGPWASGVFFTAPIQLSGIIAALLAAGAVIMMIAQVLQPTLVALGRHRAATLAWLVASVLFVGLLFAPIPPLPAAVIAQLVAPAVVCVLMTFTLVREVRGRAAAGQGSLATVTNSL</sequence>
<keyword evidence="3 6" id="KW-0812">Transmembrane</keyword>
<feature type="transmembrane region" description="Helical" evidence="6">
    <location>
        <begin position="58"/>
        <end position="79"/>
    </location>
</feature>
<organism evidence="7 8">
    <name type="scientific">Pseudonocardia eucalypti</name>
    <dbReference type="NCBI Taxonomy" id="648755"/>
    <lineage>
        <taxon>Bacteria</taxon>
        <taxon>Bacillati</taxon>
        <taxon>Actinomycetota</taxon>
        <taxon>Actinomycetes</taxon>
        <taxon>Pseudonocardiales</taxon>
        <taxon>Pseudonocardiaceae</taxon>
        <taxon>Pseudonocardia</taxon>
    </lineage>
</organism>
<evidence type="ECO:0000256" key="6">
    <source>
        <dbReference type="SAM" id="Phobius"/>
    </source>
</evidence>
<proteinExistence type="predicted"/>
<feature type="transmembrane region" description="Helical" evidence="6">
    <location>
        <begin position="329"/>
        <end position="349"/>
    </location>
</feature>
<feature type="transmembrane region" description="Helical" evidence="6">
    <location>
        <begin position="396"/>
        <end position="416"/>
    </location>
</feature>
<protein>
    <submittedName>
        <fullName evidence="7">Membrane protein</fullName>
    </submittedName>
</protein>
<evidence type="ECO:0000256" key="2">
    <source>
        <dbReference type="ARBA" id="ARBA00022475"/>
    </source>
</evidence>
<feature type="transmembrane region" description="Helical" evidence="6">
    <location>
        <begin position="27"/>
        <end position="46"/>
    </location>
</feature>
<feature type="transmembrane region" description="Helical" evidence="6">
    <location>
        <begin position="245"/>
        <end position="266"/>
    </location>
</feature>
<keyword evidence="5 6" id="KW-0472">Membrane</keyword>
<feature type="transmembrane region" description="Helical" evidence="6">
    <location>
        <begin position="197"/>
        <end position="216"/>
    </location>
</feature>
<name>A0ABP9QXS8_9PSEU</name>
<dbReference type="EMBL" id="BAABJP010000043">
    <property type="protein sequence ID" value="GAA5169139.1"/>
    <property type="molecule type" value="Genomic_DNA"/>
</dbReference>
<feature type="transmembrane region" description="Helical" evidence="6">
    <location>
        <begin position="422"/>
        <end position="442"/>
    </location>
</feature>
<evidence type="ECO:0000256" key="3">
    <source>
        <dbReference type="ARBA" id="ARBA00022692"/>
    </source>
</evidence>
<feature type="transmembrane region" description="Helical" evidence="6">
    <location>
        <begin position="100"/>
        <end position="125"/>
    </location>
</feature>
<evidence type="ECO:0000256" key="1">
    <source>
        <dbReference type="ARBA" id="ARBA00004651"/>
    </source>
</evidence>